<keyword evidence="11" id="KW-1185">Reference proteome</keyword>
<dbReference type="OMA" id="ADINCAI"/>
<accession>A0A226DMK2</accession>
<dbReference type="AlphaFoldDB" id="A0A226DMK2"/>
<evidence type="ECO:0000313" key="11">
    <source>
        <dbReference type="Proteomes" id="UP000198287"/>
    </source>
</evidence>
<feature type="compositionally biased region" description="Polar residues" evidence="8">
    <location>
        <begin position="1"/>
        <end position="12"/>
    </location>
</feature>
<feature type="region of interest" description="Disordered" evidence="8">
    <location>
        <begin position="539"/>
        <end position="627"/>
    </location>
</feature>
<evidence type="ECO:0000259" key="9">
    <source>
        <dbReference type="Pfam" id="PF26192"/>
    </source>
</evidence>
<dbReference type="InterPro" id="IPR045194">
    <property type="entry name" value="MGRN1/RNF157-like"/>
</dbReference>
<dbReference type="STRING" id="158441.A0A226DMK2"/>
<keyword evidence="6" id="KW-0833">Ubl conjugation pathway</keyword>
<sequence>MGTWWSRPNSENSEVESPPTAFRYPSKTGNYFGTHFIMGGERFETPQPEQYLFGDNTDLNFLGSKPVPFPYPAPQSNEPTKTLKALINIRKETLKFVKVQPQQQSPTTSDPPPTSPVKKPIVDCTVEFVFDADCRCEITILYFCVEEVTSNGVYYRPKHPKMCSEPIKFKAGSNQVYINSEHVFHPAEFPEQDLLFDSEKELYPVVIQCIALEGDEPRQSHTTTATVDKYSDGSYSIKPLKQKLFVDGLVYLLQEIYGIENKNASRKFDEDDSDAETSAECASNCPICRAPFRALLQIRAVYRIPPLNIEYSALPPEMPVIHMNAIPGYEVIPLLEALNGPYQPSDLTMAAASLHRQEAARAALNDSTEGTELRPIAMTVMVAPSSTNSDIATTTTSTTKSDDEKTRSESPITVIHESSRKSSAKLSKSSSDAKTPVTSDPEDEAHFSEAAETLPDLEEFGDTLDSTILNSRYEEKLLSRGAGTSSKPDDEEMQLQSIESSPVHGTNVLMIAAIDEFSDEEDTTRTRRNVFAHRMLSGDRRHVSESAQSTPKRITDGGAVQSSPEHHFGRFGNKTVPTSLPSTPNCRLSNPGTANSTSTRSSGDSFTSSSSTKQLLPSSSTTGVHHL</sequence>
<evidence type="ECO:0000256" key="4">
    <source>
        <dbReference type="ARBA" id="ARBA00022723"/>
    </source>
</evidence>
<feature type="compositionally biased region" description="Low complexity" evidence="8">
    <location>
        <begin position="596"/>
        <end position="627"/>
    </location>
</feature>
<dbReference type="Proteomes" id="UP000198287">
    <property type="component" value="Unassembled WGS sequence"/>
</dbReference>
<evidence type="ECO:0000256" key="3">
    <source>
        <dbReference type="ARBA" id="ARBA00022679"/>
    </source>
</evidence>
<name>A0A226DMK2_FOLCA</name>
<keyword evidence="5" id="KW-0863">Zinc-finger</keyword>
<dbReference type="GO" id="GO:0061630">
    <property type="term" value="F:ubiquitin protein ligase activity"/>
    <property type="evidence" value="ECO:0007669"/>
    <property type="project" value="UniProtKB-EC"/>
</dbReference>
<dbReference type="EMBL" id="LNIX01000015">
    <property type="protein sequence ID" value="OXA46409.1"/>
    <property type="molecule type" value="Genomic_DNA"/>
</dbReference>
<feature type="compositionally biased region" description="Low complexity" evidence="8">
    <location>
        <begin position="424"/>
        <end position="434"/>
    </location>
</feature>
<feature type="compositionally biased region" description="Polar residues" evidence="8">
    <location>
        <begin position="575"/>
        <end position="595"/>
    </location>
</feature>
<evidence type="ECO:0000256" key="8">
    <source>
        <dbReference type="SAM" id="MobiDB-lite"/>
    </source>
</evidence>
<dbReference type="EC" id="2.3.2.27" evidence="2"/>
<dbReference type="Pfam" id="PF26192">
    <property type="entry name" value="RNF157-like_N"/>
    <property type="match status" value="1"/>
</dbReference>
<evidence type="ECO:0000256" key="2">
    <source>
        <dbReference type="ARBA" id="ARBA00012483"/>
    </source>
</evidence>
<keyword evidence="3" id="KW-0808">Transferase</keyword>
<feature type="region of interest" description="Disordered" evidence="8">
    <location>
        <begin position="478"/>
        <end position="501"/>
    </location>
</feature>
<dbReference type="GO" id="GO:0008270">
    <property type="term" value="F:zinc ion binding"/>
    <property type="evidence" value="ECO:0007669"/>
    <property type="project" value="UniProtKB-KW"/>
</dbReference>
<evidence type="ECO:0000256" key="6">
    <source>
        <dbReference type="ARBA" id="ARBA00022786"/>
    </source>
</evidence>
<dbReference type="GO" id="GO:0005737">
    <property type="term" value="C:cytoplasm"/>
    <property type="evidence" value="ECO:0007669"/>
    <property type="project" value="TreeGrafter"/>
</dbReference>
<evidence type="ECO:0000256" key="7">
    <source>
        <dbReference type="ARBA" id="ARBA00022833"/>
    </source>
</evidence>
<evidence type="ECO:0000313" key="10">
    <source>
        <dbReference type="EMBL" id="OXA46409.1"/>
    </source>
</evidence>
<reference evidence="10 11" key="1">
    <citation type="submission" date="2015-12" db="EMBL/GenBank/DDBJ databases">
        <title>The genome of Folsomia candida.</title>
        <authorList>
            <person name="Faddeeva A."/>
            <person name="Derks M.F."/>
            <person name="Anvar Y."/>
            <person name="Smit S."/>
            <person name="Van Straalen N."/>
            <person name="Roelofs D."/>
        </authorList>
    </citation>
    <scope>NUCLEOTIDE SEQUENCE [LARGE SCALE GENOMIC DNA]</scope>
    <source>
        <strain evidence="10 11">VU population</strain>
        <tissue evidence="10">Whole body</tissue>
    </source>
</reference>
<feature type="domain" description="MGRN1/RNF157-like N-terminal" evidence="9">
    <location>
        <begin position="125"/>
        <end position="251"/>
    </location>
</feature>
<organism evidence="10 11">
    <name type="scientific">Folsomia candida</name>
    <name type="common">Springtail</name>
    <dbReference type="NCBI Taxonomy" id="158441"/>
    <lineage>
        <taxon>Eukaryota</taxon>
        <taxon>Metazoa</taxon>
        <taxon>Ecdysozoa</taxon>
        <taxon>Arthropoda</taxon>
        <taxon>Hexapoda</taxon>
        <taxon>Collembola</taxon>
        <taxon>Entomobryomorpha</taxon>
        <taxon>Isotomoidea</taxon>
        <taxon>Isotomidae</taxon>
        <taxon>Proisotominae</taxon>
        <taxon>Folsomia</taxon>
    </lineage>
</organism>
<comment type="caution">
    <text evidence="10">The sequence shown here is derived from an EMBL/GenBank/DDBJ whole genome shotgun (WGS) entry which is preliminary data.</text>
</comment>
<evidence type="ECO:0000256" key="1">
    <source>
        <dbReference type="ARBA" id="ARBA00000900"/>
    </source>
</evidence>
<keyword evidence="4" id="KW-0479">Metal-binding</keyword>
<feature type="region of interest" description="Disordered" evidence="8">
    <location>
        <begin position="382"/>
        <end position="445"/>
    </location>
</feature>
<dbReference type="OrthoDB" id="10014838at2759"/>
<dbReference type="GO" id="GO:0016567">
    <property type="term" value="P:protein ubiquitination"/>
    <property type="evidence" value="ECO:0007669"/>
    <property type="project" value="TreeGrafter"/>
</dbReference>
<gene>
    <name evidence="10" type="ORF">Fcan01_18599</name>
</gene>
<feature type="region of interest" description="Disordered" evidence="8">
    <location>
        <begin position="1"/>
        <end position="22"/>
    </location>
</feature>
<dbReference type="PANTHER" id="PTHR22996">
    <property type="entry name" value="MAHOGUNIN"/>
    <property type="match status" value="1"/>
</dbReference>
<comment type="catalytic activity">
    <reaction evidence="1">
        <text>S-ubiquitinyl-[E2 ubiquitin-conjugating enzyme]-L-cysteine + [acceptor protein]-L-lysine = [E2 ubiquitin-conjugating enzyme]-L-cysteine + N(6)-ubiquitinyl-[acceptor protein]-L-lysine.</text>
        <dbReference type="EC" id="2.3.2.27"/>
    </reaction>
</comment>
<feature type="compositionally biased region" description="Low complexity" evidence="8">
    <location>
        <begin position="385"/>
        <end position="399"/>
    </location>
</feature>
<keyword evidence="7" id="KW-0862">Zinc</keyword>
<protein>
    <recommendedName>
        <fullName evidence="2">RING-type E3 ubiquitin transferase</fullName>
        <ecNumber evidence="2">2.3.2.27</ecNumber>
    </recommendedName>
</protein>
<proteinExistence type="predicted"/>
<evidence type="ECO:0000256" key="5">
    <source>
        <dbReference type="ARBA" id="ARBA00022771"/>
    </source>
</evidence>
<dbReference type="PANTHER" id="PTHR22996:SF0">
    <property type="entry name" value="RE60872P-RELATED"/>
    <property type="match status" value="1"/>
</dbReference>
<dbReference type="InterPro" id="IPR058981">
    <property type="entry name" value="MGRN1/RNF157-like_N"/>
</dbReference>